<comment type="caution">
    <text evidence="1">The sequence shown here is derived from an EMBL/GenBank/DDBJ whole genome shotgun (WGS) entry which is preliminary data.</text>
</comment>
<evidence type="ECO:0000313" key="1">
    <source>
        <dbReference type="EMBL" id="NGN70421.1"/>
    </source>
</evidence>
<proteinExistence type="predicted"/>
<dbReference type="SUPFAM" id="SSF56112">
    <property type="entry name" value="Protein kinase-like (PK-like)"/>
    <property type="match status" value="1"/>
</dbReference>
<dbReference type="InterPro" id="IPR011009">
    <property type="entry name" value="Kinase-like_dom_sf"/>
</dbReference>
<keyword evidence="2" id="KW-1185">Reference proteome</keyword>
<dbReference type="Proteomes" id="UP000481583">
    <property type="component" value="Unassembled WGS sequence"/>
</dbReference>
<dbReference type="EMBL" id="JAAKZV010000518">
    <property type="protein sequence ID" value="NGN70421.1"/>
    <property type="molecule type" value="Genomic_DNA"/>
</dbReference>
<keyword evidence="1" id="KW-0808">Transferase</keyword>
<dbReference type="GO" id="GO:0016740">
    <property type="term" value="F:transferase activity"/>
    <property type="evidence" value="ECO:0007669"/>
    <property type="project" value="UniProtKB-KW"/>
</dbReference>
<accession>A0A6G4UF37</accession>
<evidence type="ECO:0000313" key="2">
    <source>
        <dbReference type="Proteomes" id="UP000481583"/>
    </source>
</evidence>
<sequence length="131" mass="14959">MHTTRLTNDGPGHHPVFGMSDGNLSNYLWDTADHRVRLVDFETSGRSDRVFELAEITEHISTWVDTDFDVDRDFLAHFDLSPAEAARLLECRRLIALIWLHLLLHNEGAHRRNPLGSYKQQAARLTALLGD</sequence>
<reference evidence="1 2" key="1">
    <citation type="submission" date="2020-02" db="EMBL/GenBank/DDBJ databases">
        <title>Whole-genome analyses of novel actinobacteria.</title>
        <authorList>
            <person name="Sahin N."/>
        </authorList>
    </citation>
    <scope>NUCLEOTIDE SEQUENCE [LARGE SCALE GENOMIC DNA]</scope>
    <source>
        <strain evidence="1 2">A7024</strain>
    </source>
</reference>
<protein>
    <submittedName>
        <fullName evidence="1">Aminoglycoside phosphotransferase</fullName>
    </submittedName>
</protein>
<gene>
    <name evidence="1" type="ORF">G5C51_41890</name>
</gene>
<dbReference type="Gene3D" id="3.90.1200.10">
    <property type="match status" value="1"/>
</dbReference>
<dbReference type="AlphaFoldDB" id="A0A6G4UF37"/>
<name>A0A6G4UF37_9ACTN</name>
<organism evidence="1 2">
    <name type="scientific">Streptomyces coryli</name>
    <dbReference type="NCBI Taxonomy" id="1128680"/>
    <lineage>
        <taxon>Bacteria</taxon>
        <taxon>Bacillati</taxon>
        <taxon>Actinomycetota</taxon>
        <taxon>Actinomycetes</taxon>
        <taxon>Kitasatosporales</taxon>
        <taxon>Streptomycetaceae</taxon>
        <taxon>Streptomyces</taxon>
    </lineage>
</organism>